<keyword evidence="1" id="KW-1133">Transmembrane helix</keyword>
<keyword evidence="3" id="KW-1185">Reference proteome</keyword>
<name>A0A0B1TMH5_OESDE</name>
<gene>
    <name evidence="2" type="ORF">OESDEN_01287</name>
</gene>
<feature type="transmembrane region" description="Helical" evidence="1">
    <location>
        <begin position="93"/>
        <end position="115"/>
    </location>
</feature>
<sequence length="214" mass="23807">MTIVAGFLVVFYAIHSLLDITTKKLMFAAPCPASGKLMKVEQNFGIVKATILLVLCICLWYPVSPECQVHSEGVFEERYYFISQTTRAAIPRLPFSVASMGATSFSLVPLTLFIYQATSVSQQGQGEQYCKFRKKFTQIMLGGLLHGIYAATTIAQEALVLYITSNHHDEEILFKSPEKTMCVESIREQLKTAKSNTVIGHEEALRISPLVGFL</sequence>
<organism evidence="2 3">
    <name type="scientific">Oesophagostomum dentatum</name>
    <name type="common">Nodular worm</name>
    <dbReference type="NCBI Taxonomy" id="61180"/>
    <lineage>
        <taxon>Eukaryota</taxon>
        <taxon>Metazoa</taxon>
        <taxon>Ecdysozoa</taxon>
        <taxon>Nematoda</taxon>
        <taxon>Chromadorea</taxon>
        <taxon>Rhabditida</taxon>
        <taxon>Rhabditina</taxon>
        <taxon>Rhabditomorpha</taxon>
        <taxon>Strongyloidea</taxon>
        <taxon>Strongylidae</taxon>
        <taxon>Oesophagostomum</taxon>
    </lineage>
</organism>
<dbReference type="AlphaFoldDB" id="A0A0B1TMH5"/>
<evidence type="ECO:0000313" key="3">
    <source>
        <dbReference type="Proteomes" id="UP000053660"/>
    </source>
</evidence>
<accession>A0A0B1TMH5</accession>
<evidence type="ECO:0000256" key="1">
    <source>
        <dbReference type="SAM" id="Phobius"/>
    </source>
</evidence>
<protein>
    <submittedName>
        <fullName evidence="2">Uncharacterized protein</fullName>
    </submittedName>
</protein>
<keyword evidence="1" id="KW-0472">Membrane</keyword>
<evidence type="ECO:0000313" key="2">
    <source>
        <dbReference type="EMBL" id="KHJ98738.1"/>
    </source>
</evidence>
<dbReference type="Proteomes" id="UP000053660">
    <property type="component" value="Unassembled WGS sequence"/>
</dbReference>
<reference evidence="2 3" key="1">
    <citation type="submission" date="2014-03" db="EMBL/GenBank/DDBJ databases">
        <title>Draft genome of the hookworm Oesophagostomum dentatum.</title>
        <authorList>
            <person name="Mitreva M."/>
        </authorList>
    </citation>
    <scope>NUCLEOTIDE SEQUENCE [LARGE SCALE GENOMIC DNA]</scope>
    <source>
        <strain evidence="2 3">OD-Hann</strain>
    </source>
</reference>
<feature type="transmembrane region" description="Helical" evidence="1">
    <location>
        <begin position="43"/>
        <end position="63"/>
    </location>
</feature>
<proteinExistence type="predicted"/>
<dbReference type="EMBL" id="KN549280">
    <property type="protein sequence ID" value="KHJ98738.1"/>
    <property type="molecule type" value="Genomic_DNA"/>
</dbReference>
<keyword evidence="1" id="KW-0812">Transmembrane</keyword>
<dbReference type="OrthoDB" id="5864360at2759"/>